<dbReference type="AlphaFoldDB" id="A0A8J4XQE8"/>
<sequence>MQHPGKSGDTQQKSTKPNVQRVMDLLQQLQRQSRSSVDLPDLVQQLLRCNGGSFEAAKRDPTILSKCRSFTEGTYPELKDEQQRAIVAQLRNMMGGSSRADDCTHSKAFAIPYQPSRPDSLLHTANTSYNSLYFPSKTHPSQIPADSDAVTIAQQKTKSPQDTSNYLQRIPKSQTFSQISKVALATTIMQKAAKDVRQRKNREAEISCVGDSDERGNPQHVTVNKTTTTPESLV</sequence>
<comment type="caution">
    <text evidence="2">The sequence shown here is derived from an EMBL/GenBank/DDBJ whole genome shotgun (WGS) entry which is preliminary data.</text>
</comment>
<evidence type="ECO:0000256" key="1">
    <source>
        <dbReference type="SAM" id="MobiDB-lite"/>
    </source>
</evidence>
<proteinExistence type="predicted"/>
<evidence type="ECO:0000313" key="2">
    <source>
        <dbReference type="EMBL" id="KAG0712371.1"/>
    </source>
</evidence>
<accession>A0A8J4XQE8</accession>
<organism evidence="2 3">
    <name type="scientific">Chionoecetes opilio</name>
    <name type="common">Atlantic snow crab</name>
    <name type="synonym">Cancer opilio</name>
    <dbReference type="NCBI Taxonomy" id="41210"/>
    <lineage>
        <taxon>Eukaryota</taxon>
        <taxon>Metazoa</taxon>
        <taxon>Ecdysozoa</taxon>
        <taxon>Arthropoda</taxon>
        <taxon>Crustacea</taxon>
        <taxon>Multicrustacea</taxon>
        <taxon>Malacostraca</taxon>
        <taxon>Eumalacostraca</taxon>
        <taxon>Eucarida</taxon>
        <taxon>Decapoda</taxon>
        <taxon>Pleocyemata</taxon>
        <taxon>Brachyura</taxon>
        <taxon>Eubrachyura</taxon>
        <taxon>Majoidea</taxon>
        <taxon>Majidae</taxon>
        <taxon>Chionoecetes</taxon>
    </lineage>
</organism>
<dbReference type="OrthoDB" id="6134459at2759"/>
<dbReference type="EMBL" id="JACEEZ010022484">
    <property type="protein sequence ID" value="KAG0712371.1"/>
    <property type="molecule type" value="Genomic_DNA"/>
</dbReference>
<gene>
    <name evidence="2" type="ORF">GWK47_018623</name>
</gene>
<feature type="compositionally biased region" description="Polar residues" evidence="1">
    <location>
        <begin position="219"/>
        <end position="234"/>
    </location>
</feature>
<feature type="compositionally biased region" description="Basic and acidic residues" evidence="1">
    <location>
        <begin position="193"/>
        <end position="205"/>
    </location>
</feature>
<keyword evidence="3" id="KW-1185">Reference proteome</keyword>
<feature type="region of interest" description="Disordered" evidence="1">
    <location>
        <begin position="193"/>
        <end position="234"/>
    </location>
</feature>
<name>A0A8J4XQE8_CHIOP</name>
<reference evidence="2" key="1">
    <citation type="submission" date="2020-07" db="EMBL/GenBank/DDBJ databases">
        <title>The High-quality genome of the commercially important snow crab, Chionoecetes opilio.</title>
        <authorList>
            <person name="Jeong J.-H."/>
            <person name="Ryu S."/>
        </authorList>
    </citation>
    <scope>NUCLEOTIDE SEQUENCE</scope>
    <source>
        <strain evidence="2">MADBK_172401_WGS</strain>
        <tissue evidence="2">Digestive gland</tissue>
    </source>
</reference>
<dbReference type="Proteomes" id="UP000770661">
    <property type="component" value="Unassembled WGS sequence"/>
</dbReference>
<protein>
    <submittedName>
        <fullName evidence="2">Uncharacterized protein</fullName>
    </submittedName>
</protein>
<evidence type="ECO:0000313" key="3">
    <source>
        <dbReference type="Proteomes" id="UP000770661"/>
    </source>
</evidence>